<comment type="catalytic activity">
    <reaction evidence="5 7">
        <text>S-formylglutathione + H2O = formate + glutathione + H(+)</text>
        <dbReference type="Rhea" id="RHEA:14961"/>
        <dbReference type="ChEBI" id="CHEBI:15377"/>
        <dbReference type="ChEBI" id="CHEBI:15378"/>
        <dbReference type="ChEBI" id="CHEBI:15740"/>
        <dbReference type="ChEBI" id="CHEBI:57688"/>
        <dbReference type="ChEBI" id="CHEBI:57925"/>
        <dbReference type="EC" id="3.1.2.12"/>
    </reaction>
</comment>
<dbReference type="GO" id="GO:0018738">
    <property type="term" value="F:S-formylglutathione hydrolase activity"/>
    <property type="evidence" value="ECO:0007669"/>
    <property type="project" value="UniProtKB-EC"/>
</dbReference>
<organism evidence="8 9">
    <name type="scientific">Mesobacterium hydrothermale</name>
    <dbReference type="NCBI Taxonomy" id="3111907"/>
    <lineage>
        <taxon>Bacteria</taxon>
        <taxon>Pseudomonadati</taxon>
        <taxon>Pseudomonadota</taxon>
        <taxon>Alphaproteobacteria</taxon>
        <taxon>Rhodobacterales</taxon>
        <taxon>Roseobacteraceae</taxon>
        <taxon>Mesobacterium</taxon>
    </lineage>
</organism>
<dbReference type="PANTHER" id="PTHR10061">
    <property type="entry name" value="S-FORMYLGLUTATHIONE HYDROLASE"/>
    <property type="match status" value="1"/>
</dbReference>
<dbReference type="Proteomes" id="UP001348149">
    <property type="component" value="Unassembled WGS sequence"/>
</dbReference>
<evidence type="ECO:0000256" key="1">
    <source>
        <dbReference type="ARBA" id="ARBA00005622"/>
    </source>
</evidence>
<accession>A0ABU6HGW2</accession>
<dbReference type="Gene3D" id="3.40.50.1820">
    <property type="entry name" value="alpha/beta hydrolase"/>
    <property type="match status" value="1"/>
</dbReference>
<reference evidence="8 9" key="1">
    <citation type="submission" date="2024-01" db="EMBL/GenBank/DDBJ databases">
        <title>Mesobacterium rodlantinim sp. nov., isolated from shallow sea hydrothermal systems off Kueishantao Island.</title>
        <authorList>
            <person name="Su Z."/>
            <person name="Tang K."/>
        </authorList>
    </citation>
    <scope>NUCLEOTIDE SEQUENCE [LARGE SCALE GENOMIC DNA]</scope>
    <source>
        <strain evidence="8 9">TK19101</strain>
    </source>
</reference>
<dbReference type="InterPro" id="IPR000801">
    <property type="entry name" value="Esterase-like"/>
</dbReference>
<dbReference type="InterPro" id="IPR014186">
    <property type="entry name" value="S-formylglutathione_hydrol"/>
</dbReference>
<protein>
    <recommendedName>
        <fullName evidence="2 6">S-formylglutathione hydrolase</fullName>
        <ecNumber evidence="2 6">3.1.2.12</ecNumber>
    </recommendedName>
</protein>
<comment type="caution">
    <text evidence="8">The sequence shown here is derived from an EMBL/GenBank/DDBJ whole genome shotgun (WGS) entry which is preliminary data.</text>
</comment>
<evidence type="ECO:0000256" key="4">
    <source>
        <dbReference type="ARBA" id="ARBA00022801"/>
    </source>
</evidence>
<dbReference type="RefSeq" id="WP_326296333.1">
    <property type="nucleotide sequence ID" value="NZ_JAYLLH010000005.1"/>
</dbReference>
<comment type="similarity">
    <text evidence="1 7">Belongs to the esterase D family.</text>
</comment>
<keyword evidence="3 7" id="KW-0719">Serine esterase</keyword>
<comment type="function">
    <text evidence="7">Serine hydrolase involved in the detoxification of formaldehyde.</text>
</comment>
<proteinExistence type="inferred from homology"/>
<dbReference type="EMBL" id="JAYLLH010000005">
    <property type="protein sequence ID" value="MEC3860708.1"/>
    <property type="molecule type" value="Genomic_DNA"/>
</dbReference>
<keyword evidence="4 7" id="KW-0378">Hydrolase</keyword>
<evidence type="ECO:0000313" key="9">
    <source>
        <dbReference type="Proteomes" id="UP001348149"/>
    </source>
</evidence>
<dbReference type="PANTHER" id="PTHR10061:SF0">
    <property type="entry name" value="S-FORMYLGLUTATHIONE HYDROLASE"/>
    <property type="match status" value="1"/>
</dbReference>
<evidence type="ECO:0000256" key="3">
    <source>
        <dbReference type="ARBA" id="ARBA00022487"/>
    </source>
</evidence>
<gene>
    <name evidence="8" type="primary">fghA</name>
    <name evidence="8" type="ORF">VK792_05380</name>
</gene>
<dbReference type="EC" id="3.1.2.12" evidence="2 6"/>
<dbReference type="InterPro" id="IPR029058">
    <property type="entry name" value="AB_hydrolase_fold"/>
</dbReference>
<evidence type="ECO:0000256" key="7">
    <source>
        <dbReference type="RuleBase" id="RU363068"/>
    </source>
</evidence>
<dbReference type="SUPFAM" id="SSF53474">
    <property type="entry name" value="alpha/beta-Hydrolases"/>
    <property type="match status" value="1"/>
</dbReference>
<evidence type="ECO:0000313" key="8">
    <source>
        <dbReference type="EMBL" id="MEC3860708.1"/>
    </source>
</evidence>
<keyword evidence="9" id="KW-1185">Reference proteome</keyword>
<name>A0ABU6HGW2_9RHOB</name>
<evidence type="ECO:0000256" key="6">
    <source>
        <dbReference type="NCBIfam" id="TIGR02821"/>
    </source>
</evidence>
<dbReference type="NCBIfam" id="TIGR02821">
    <property type="entry name" value="fghA_ester_D"/>
    <property type="match status" value="1"/>
</dbReference>
<sequence>MQTVSENKCFGGVQGVYTHASTACSCDMTFGLFLPPQAADGPVPVLWYLSGLTCTHENAMTKAGAQGWAAEAGIALVFPDTSPRGDDVADDEAYDLGKGAGFYVNATEAPWAPHFNMWDYVADDLPAVLAANFPLDMSRQAITGHSMGGHGALTLAMGLPGRFRSVSAFAPIANPTGSDWGRVQLAAYIGDDERTWGAHDASKLMAQHGFDGPVLVDQGTDDQFLNLLRPETLSQAMAAKRQDGTFRMQKGYDHSYYFVSTFMPDHIAFHAEALFA</sequence>
<evidence type="ECO:0000256" key="5">
    <source>
        <dbReference type="ARBA" id="ARBA00047590"/>
    </source>
</evidence>
<evidence type="ECO:0000256" key="2">
    <source>
        <dbReference type="ARBA" id="ARBA00012479"/>
    </source>
</evidence>
<dbReference type="Pfam" id="PF00756">
    <property type="entry name" value="Esterase"/>
    <property type="match status" value="1"/>
</dbReference>